<sequence length="149" mass="16711">MPRPTENACLKDQQDIIYRLRISKPSIKDPRGKDLANTELMNGSGYGIALRVRCRDCTAKGSSCFIYKPGVRKGTGKRCAHCLSVGGHNRYGPNNVVLANHQDIPAFRDDTRSEGYGSASSEDDDAKLEEGEHDEEDEKKRPERNWKQD</sequence>
<name>A0A6A5VZE5_9PLEO</name>
<dbReference type="EMBL" id="ML977674">
    <property type="protein sequence ID" value="KAF1994049.1"/>
    <property type="molecule type" value="Genomic_DNA"/>
</dbReference>
<dbReference type="Proteomes" id="UP000799779">
    <property type="component" value="Unassembled WGS sequence"/>
</dbReference>
<feature type="region of interest" description="Disordered" evidence="1">
    <location>
        <begin position="105"/>
        <end position="149"/>
    </location>
</feature>
<feature type="compositionally biased region" description="Basic and acidic residues" evidence="1">
    <location>
        <begin position="138"/>
        <end position="149"/>
    </location>
</feature>
<feature type="compositionally biased region" description="Acidic residues" evidence="1">
    <location>
        <begin position="121"/>
        <end position="137"/>
    </location>
</feature>
<dbReference type="AlphaFoldDB" id="A0A6A5VZE5"/>
<accession>A0A6A5VZE5</accession>
<evidence type="ECO:0000256" key="1">
    <source>
        <dbReference type="SAM" id="MobiDB-lite"/>
    </source>
</evidence>
<organism evidence="2 3">
    <name type="scientific">Amniculicola lignicola CBS 123094</name>
    <dbReference type="NCBI Taxonomy" id="1392246"/>
    <lineage>
        <taxon>Eukaryota</taxon>
        <taxon>Fungi</taxon>
        <taxon>Dikarya</taxon>
        <taxon>Ascomycota</taxon>
        <taxon>Pezizomycotina</taxon>
        <taxon>Dothideomycetes</taxon>
        <taxon>Pleosporomycetidae</taxon>
        <taxon>Pleosporales</taxon>
        <taxon>Amniculicolaceae</taxon>
        <taxon>Amniculicola</taxon>
    </lineage>
</organism>
<evidence type="ECO:0000313" key="2">
    <source>
        <dbReference type="EMBL" id="KAF1994049.1"/>
    </source>
</evidence>
<reference evidence="2" key="1">
    <citation type="journal article" date="2020" name="Stud. Mycol.">
        <title>101 Dothideomycetes genomes: a test case for predicting lifestyles and emergence of pathogens.</title>
        <authorList>
            <person name="Haridas S."/>
            <person name="Albert R."/>
            <person name="Binder M."/>
            <person name="Bloem J."/>
            <person name="Labutti K."/>
            <person name="Salamov A."/>
            <person name="Andreopoulos B."/>
            <person name="Baker S."/>
            <person name="Barry K."/>
            <person name="Bills G."/>
            <person name="Bluhm B."/>
            <person name="Cannon C."/>
            <person name="Castanera R."/>
            <person name="Culley D."/>
            <person name="Daum C."/>
            <person name="Ezra D."/>
            <person name="Gonzalez J."/>
            <person name="Henrissat B."/>
            <person name="Kuo A."/>
            <person name="Liang C."/>
            <person name="Lipzen A."/>
            <person name="Lutzoni F."/>
            <person name="Magnuson J."/>
            <person name="Mondo S."/>
            <person name="Nolan M."/>
            <person name="Ohm R."/>
            <person name="Pangilinan J."/>
            <person name="Park H.-J."/>
            <person name="Ramirez L."/>
            <person name="Alfaro M."/>
            <person name="Sun H."/>
            <person name="Tritt A."/>
            <person name="Yoshinaga Y."/>
            <person name="Zwiers L.-H."/>
            <person name="Turgeon B."/>
            <person name="Goodwin S."/>
            <person name="Spatafora J."/>
            <person name="Crous P."/>
            <person name="Grigoriev I."/>
        </authorList>
    </citation>
    <scope>NUCLEOTIDE SEQUENCE</scope>
    <source>
        <strain evidence="2">CBS 123094</strain>
    </source>
</reference>
<proteinExistence type="predicted"/>
<gene>
    <name evidence="2" type="ORF">P154DRAFT_539919</name>
</gene>
<protein>
    <submittedName>
        <fullName evidence="2">Uncharacterized protein</fullName>
    </submittedName>
</protein>
<evidence type="ECO:0000313" key="3">
    <source>
        <dbReference type="Proteomes" id="UP000799779"/>
    </source>
</evidence>
<keyword evidence="3" id="KW-1185">Reference proteome</keyword>